<dbReference type="AlphaFoldDB" id="A0A1G6Z7T9"/>
<dbReference type="Proteomes" id="UP000199072">
    <property type="component" value="Unassembled WGS sequence"/>
</dbReference>
<gene>
    <name evidence="1" type="ORF">SAMN05216464_103240</name>
</gene>
<sequence length="91" mass="9647">MVEGSYTDGAGGKKTFGGFTGGPFSFISDEIVISTTVKTINYTMKANAESNKSKPFPTVEIWVDGVKKAENITDGSVITGGYLTATTTYTF</sequence>
<evidence type="ECO:0000313" key="2">
    <source>
        <dbReference type="Proteomes" id="UP000199072"/>
    </source>
</evidence>
<keyword evidence="2" id="KW-1185">Reference proteome</keyword>
<dbReference type="EMBL" id="FNAI01000003">
    <property type="protein sequence ID" value="SDD98343.1"/>
    <property type="molecule type" value="Genomic_DNA"/>
</dbReference>
<proteinExistence type="predicted"/>
<accession>A0A1G6Z7T9</accession>
<evidence type="ECO:0000313" key="1">
    <source>
        <dbReference type="EMBL" id="SDD98343.1"/>
    </source>
</evidence>
<organism evidence="1 2">
    <name type="scientific">Mucilaginibacter pineti</name>
    <dbReference type="NCBI Taxonomy" id="1391627"/>
    <lineage>
        <taxon>Bacteria</taxon>
        <taxon>Pseudomonadati</taxon>
        <taxon>Bacteroidota</taxon>
        <taxon>Sphingobacteriia</taxon>
        <taxon>Sphingobacteriales</taxon>
        <taxon>Sphingobacteriaceae</taxon>
        <taxon>Mucilaginibacter</taxon>
    </lineage>
</organism>
<reference evidence="1 2" key="1">
    <citation type="submission" date="2016-10" db="EMBL/GenBank/DDBJ databases">
        <authorList>
            <person name="de Groot N.N."/>
        </authorList>
    </citation>
    <scope>NUCLEOTIDE SEQUENCE [LARGE SCALE GENOMIC DNA]</scope>
    <source>
        <strain evidence="1 2">47C3B</strain>
    </source>
</reference>
<protein>
    <submittedName>
        <fullName evidence="1">Uncharacterized protein</fullName>
    </submittedName>
</protein>
<name>A0A1G6Z7T9_9SPHI</name>